<reference evidence="1" key="2">
    <citation type="submission" date="2021-04" db="EMBL/GenBank/DDBJ databases">
        <authorList>
            <person name="Gilroy R."/>
        </authorList>
    </citation>
    <scope>NUCLEOTIDE SEQUENCE</scope>
    <source>
        <strain evidence="1">3204</strain>
    </source>
</reference>
<comment type="caution">
    <text evidence="1">The sequence shown here is derived from an EMBL/GenBank/DDBJ whole genome shotgun (WGS) entry which is preliminary data.</text>
</comment>
<evidence type="ECO:0000313" key="1">
    <source>
        <dbReference type="EMBL" id="HIY91684.1"/>
    </source>
</evidence>
<accession>A0A9D1ZLB9</accession>
<name>A0A9D1ZLB9_9LACO</name>
<proteinExistence type="predicted"/>
<sequence length="182" mass="21528">MEFTQSSEYKVLYDYPQSILKTTIEVINDFELFQQWDEDSIPKFLRLLEGTATYSDNPEADGALLTVYNIVKAYFNYLITENELNMSRETLQGLQESFEKRNELYVAPKFSSMQTGQKPWNWQATHQIDQELKYFYEFEPEVVYAEKVRDFSITNEGFILRFLHDVDEYAVDNGVEEDVLPF</sequence>
<dbReference type="EMBL" id="DXCM01000018">
    <property type="protein sequence ID" value="HIY91684.1"/>
    <property type="molecule type" value="Genomic_DNA"/>
</dbReference>
<dbReference type="Proteomes" id="UP000824013">
    <property type="component" value="Unassembled WGS sequence"/>
</dbReference>
<dbReference type="AlphaFoldDB" id="A0A9D1ZLB9"/>
<evidence type="ECO:0000313" key="2">
    <source>
        <dbReference type="Proteomes" id="UP000824013"/>
    </source>
</evidence>
<organism evidence="1 2">
    <name type="scientific">Candidatus Companilactobacillus pullicola</name>
    <dbReference type="NCBI Taxonomy" id="2838523"/>
    <lineage>
        <taxon>Bacteria</taxon>
        <taxon>Bacillati</taxon>
        <taxon>Bacillota</taxon>
        <taxon>Bacilli</taxon>
        <taxon>Lactobacillales</taxon>
        <taxon>Lactobacillaceae</taxon>
        <taxon>Companilactobacillus</taxon>
    </lineage>
</organism>
<reference evidence="1" key="1">
    <citation type="journal article" date="2021" name="PeerJ">
        <title>Extensive microbial diversity within the chicken gut microbiome revealed by metagenomics and culture.</title>
        <authorList>
            <person name="Gilroy R."/>
            <person name="Ravi A."/>
            <person name="Getino M."/>
            <person name="Pursley I."/>
            <person name="Horton D.L."/>
            <person name="Alikhan N.F."/>
            <person name="Baker D."/>
            <person name="Gharbi K."/>
            <person name="Hall N."/>
            <person name="Watson M."/>
            <person name="Adriaenssens E.M."/>
            <person name="Foster-Nyarko E."/>
            <person name="Jarju S."/>
            <person name="Secka A."/>
            <person name="Antonio M."/>
            <person name="Oren A."/>
            <person name="Chaudhuri R.R."/>
            <person name="La Ragione R."/>
            <person name="Hildebrand F."/>
            <person name="Pallen M.J."/>
        </authorList>
    </citation>
    <scope>NUCLEOTIDE SEQUENCE</scope>
    <source>
        <strain evidence="1">3204</strain>
    </source>
</reference>
<protein>
    <submittedName>
        <fullName evidence="1">Uncharacterized protein</fullName>
    </submittedName>
</protein>
<gene>
    <name evidence="1" type="ORF">H9820_01915</name>
</gene>